<dbReference type="CDD" id="cd06257">
    <property type="entry name" value="DnaJ"/>
    <property type="match status" value="1"/>
</dbReference>
<dbReference type="GO" id="GO:0051082">
    <property type="term" value="F:unfolded protein binding"/>
    <property type="evidence" value="ECO:0007669"/>
    <property type="project" value="TreeGrafter"/>
</dbReference>
<dbReference type="PANTHER" id="PTHR43948">
    <property type="entry name" value="DNAJ HOMOLOG SUBFAMILY B"/>
    <property type="match status" value="1"/>
</dbReference>
<dbReference type="PROSITE" id="PS50076">
    <property type="entry name" value="DNAJ_2"/>
    <property type="match status" value="1"/>
</dbReference>
<dbReference type="InterPro" id="IPR001623">
    <property type="entry name" value="DnaJ_domain"/>
</dbReference>
<proteinExistence type="predicted"/>
<feature type="domain" description="J" evidence="2">
    <location>
        <begin position="339"/>
        <end position="405"/>
    </location>
</feature>
<dbReference type="PANTHER" id="PTHR43948:SF10">
    <property type="entry name" value="MRJ, ISOFORM E"/>
    <property type="match status" value="1"/>
</dbReference>
<protein>
    <submittedName>
        <fullName evidence="3">DnaJ homolog subfamily B member 6-A</fullName>
    </submittedName>
</protein>
<evidence type="ECO:0000313" key="3">
    <source>
        <dbReference type="EMBL" id="CEL69458.1"/>
    </source>
</evidence>
<dbReference type="PROSITE" id="PS00636">
    <property type="entry name" value="DNAJ_1"/>
    <property type="match status" value="1"/>
</dbReference>
<sequence length="699" mass="76091">MSSHRYSSSLSGGSLTRLDSSAQHTRDRPCVRSKGTDSRGGRGLPPVFPVTSKSPFLVSPLLFGLIYRSAVRPSTASALLNRILSPNALPVAPLWRSLPRVSSSSLSFALCRNFFATSSISYPRPLATVRCFSSWRCIAFVRTPAGTSLRGGRTLVPQTRLSVESKCERKPPFSSFFPSTCLSASSLLRGRRIALTREKDGEFFISTCQEGAEAETLKCADVSAHLGSQRTTDLSTGLDVQCSKRSSGSAQPCPSRLSNNRHFAPYRHAEESVVFSESSSRACAWSPLSSFASRPRLASSPSLIASLACLPGGLSCTLPLRVSSRRFFAGSAANPGEKDFYEVLGVKKDAGIDEIKKAYRQLALKWHPDRNPDNRQQAEAQFRLVSEAYQTLSNPEKRQQYDAMRQYRGSGFHEGVRGGSGAATASHGPHGYPFGPGGAFRTHHVSQEEAEQLFRQVFGGMNIQDLFAQVLREKARGDRAGPRGLHGPFVMDDKDFEEILRRSGMGGAPAGSGTRRNPFGWDGGPSASGAQAGLVSTARATNIIQRDGRLVEQTVITRRFANGRVEREVAERDLDPHQEAANFFHSLGRRSARAPFSVNPFSAAPNHPLQRLLEELLGSSPDPRKAGEGGRSPLSEGDRGRGQGPPPAFSSPVVRGLWNQVKVTARAALSVFLIKAKIWLLDRVLNAVIRILLKLLHKR</sequence>
<dbReference type="PRINTS" id="PR00625">
    <property type="entry name" value="JDOMAIN"/>
</dbReference>
<feature type="compositionally biased region" description="Basic and acidic residues" evidence="1">
    <location>
        <begin position="24"/>
        <end position="40"/>
    </location>
</feature>
<dbReference type="GO" id="GO:0005737">
    <property type="term" value="C:cytoplasm"/>
    <property type="evidence" value="ECO:0007669"/>
    <property type="project" value="TreeGrafter"/>
</dbReference>
<dbReference type="SUPFAM" id="SSF46565">
    <property type="entry name" value="Chaperone J-domain"/>
    <property type="match status" value="1"/>
</dbReference>
<dbReference type="InterPro" id="IPR018253">
    <property type="entry name" value="DnaJ_domain_CS"/>
</dbReference>
<dbReference type="EMBL" id="LN714485">
    <property type="protein sequence ID" value="CEL69458.1"/>
    <property type="molecule type" value="Genomic_DNA"/>
</dbReference>
<name>A0A0F7UHQ0_NEOCL</name>
<dbReference type="Pfam" id="PF00226">
    <property type="entry name" value="DnaJ"/>
    <property type="match status" value="1"/>
</dbReference>
<evidence type="ECO:0000259" key="2">
    <source>
        <dbReference type="PROSITE" id="PS50076"/>
    </source>
</evidence>
<feature type="region of interest" description="Disordered" evidence="1">
    <location>
        <begin position="505"/>
        <end position="530"/>
    </location>
</feature>
<accession>A0A0F7UHQ0</accession>
<gene>
    <name evidence="3" type="ORF">BN1204_051690</name>
</gene>
<feature type="region of interest" description="Disordered" evidence="1">
    <location>
        <begin position="618"/>
        <end position="651"/>
    </location>
</feature>
<feature type="region of interest" description="Disordered" evidence="1">
    <location>
        <begin position="1"/>
        <end position="46"/>
    </location>
</feature>
<dbReference type="GO" id="GO:0005634">
    <property type="term" value="C:nucleus"/>
    <property type="evidence" value="ECO:0007669"/>
    <property type="project" value="TreeGrafter"/>
</dbReference>
<evidence type="ECO:0000256" key="1">
    <source>
        <dbReference type="SAM" id="MobiDB-lite"/>
    </source>
</evidence>
<dbReference type="InterPro" id="IPR036869">
    <property type="entry name" value="J_dom_sf"/>
</dbReference>
<reference evidence="3" key="1">
    <citation type="journal article" date="2015" name="PLoS ONE">
        <title>Comprehensive Evaluation of Toxoplasma gondii VEG and Neospora caninum LIV Genomes with Tachyzoite Stage Transcriptome and Proteome Defines Novel Transcript Features.</title>
        <authorList>
            <person name="Ramaprasad A."/>
            <person name="Mourier T."/>
            <person name="Naeem R."/>
            <person name="Malas T.B."/>
            <person name="Moussa E."/>
            <person name="Panigrahi A."/>
            <person name="Vermont S.J."/>
            <person name="Otto T.D."/>
            <person name="Wastling J."/>
            <person name="Pain A."/>
        </authorList>
    </citation>
    <scope>NUCLEOTIDE SEQUENCE</scope>
    <source>
        <strain evidence="3">Liverpool</strain>
    </source>
</reference>
<dbReference type="GO" id="GO:0044183">
    <property type="term" value="F:protein folding chaperone"/>
    <property type="evidence" value="ECO:0007669"/>
    <property type="project" value="TreeGrafter"/>
</dbReference>
<feature type="compositionally biased region" description="Low complexity" evidence="1">
    <location>
        <begin position="1"/>
        <end position="21"/>
    </location>
</feature>
<dbReference type="GO" id="GO:0051087">
    <property type="term" value="F:protein-folding chaperone binding"/>
    <property type="evidence" value="ECO:0007669"/>
    <property type="project" value="TreeGrafter"/>
</dbReference>
<organism evidence="3">
    <name type="scientific">Neospora caninum (strain Liverpool)</name>
    <dbReference type="NCBI Taxonomy" id="572307"/>
    <lineage>
        <taxon>Eukaryota</taxon>
        <taxon>Sar</taxon>
        <taxon>Alveolata</taxon>
        <taxon>Apicomplexa</taxon>
        <taxon>Conoidasida</taxon>
        <taxon>Coccidia</taxon>
        <taxon>Eucoccidiorida</taxon>
        <taxon>Eimeriorina</taxon>
        <taxon>Sarcocystidae</taxon>
        <taxon>Neospora</taxon>
    </lineage>
</organism>
<dbReference type="SMART" id="SM00271">
    <property type="entry name" value="DnaJ"/>
    <property type="match status" value="1"/>
</dbReference>
<dbReference type="Gene3D" id="1.10.287.110">
    <property type="entry name" value="DnaJ domain"/>
    <property type="match status" value="1"/>
</dbReference>
<dbReference type="AlphaFoldDB" id="A0A0F7UHQ0"/>